<reference evidence="1" key="1">
    <citation type="submission" date="2021-02" db="EMBL/GenBank/DDBJ databases">
        <authorList>
            <person name="Dougan E. K."/>
            <person name="Rhodes N."/>
            <person name="Thang M."/>
            <person name="Chan C."/>
        </authorList>
    </citation>
    <scope>NUCLEOTIDE SEQUENCE</scope>
</reference>
<comment type="caution">
    <text evidence="1">The sequence shown here is derived from an EMBL/GenBank/DDBJ whole genome shotgun (WGS) entry which is preliminary data.</text>
</comment>
<keyword evidence="2" id="KW-1185">Reference proteome</keyword>
<dbReference type="Proteomes" id="UP000654075">
    <property type="component" value="Unassembled WGS sequence"/>
</dbReference>
<accession>A0A813GA65</accession>
<protein>
    <submittedName>
        <fullName evidence="1">Uncharacterized protein</fullName>
    </submittedName>
</protein>
<gene>
    <name evidence="1" type="ORF">PGLA1383_LOCUS38652</name>
</gene>
<organism evidence="1 2">
    <name type="scientific">Polarella glacialis</name>
    <name type="common">Dinoflagellate</name>
    <dbReference type="NCBI Taxonomy" id="89957"/>
    <lineage>
        <taxon>Eukaryota</taxon>
        <taxon>Sar</taxon>
        <taxon>Alveolata</taxon>
        <taxon>Dinophyceae</taxon>
        <taxon>Suessiales</taxon>
        <taxon>Suessiaceae</taxon>
        <taxon>Polarella</taxon>
    </lineage>
</organism>
<dbReference type="EMBL" id="CAJNNV010027652">
    <property type="protein sequence ID" value="CAE8621129.1"/>
    <property type="molecule type" value="Genomic_DNA"/>
</dbReference>
<proteinExistence type="predicted"/>
<dbReference type="OrthoDB" id="421119at2759"/>
<evidence type="ECO:0000313" key="1">
    <source>
        <dbReference type="EMBL" id="CAE8621129.1"/>
    </source>
</evidence>
<name>A0A813GA65_POLGL</name>
<sequence>MGCWVFAAARRRTARPGVEEERFNSSFERAVATKDRLLSYDRDAKRRTKVYDDATDWYSESANPWLNEKQRDEA</sequence>
<dbReference type="AlphaFoldDB" id="A0A813GA65"/>
<evidence type="ECO:0000313" key="2">
    <source>
        <dbReference type="Proteomes" id="UP000654075"/>
    </source>
</evidence>